<organism evidence="9 10">
    <name type="scientific">Patiria miniata</name>
    <name type="common">Bat star</name>
    <name type="synonym">Asterina miniata</name>
    <dbReference type="NCBI Taxonomy" id="46514"/>
    <lineage>
        <taxon>Eukaryota</taxon>
        <taxon>Metazoa</taxon>
        <taxon>Echinodermata</taxon>
        <taxon>Eleutherozoa</taxon>
        <taxon>Asterozoa</taxon>
        <taxon>Asteroidea</taxon>
        <taxon>Valvatacea</taxon>
        <taxon>Valvatida</taxon>
        <taxon>Asterinidae</taxon>
        <taxon>Patiria</taxon>
    </lineage>
</organism>
<dbReference type="Pfam" id="PF00230">
    <property type="entry name" value="MIP"/>
    <property type="match status" value="1"/>
</dbReference>
<proteinExistence type="inferred from homology"/>
<dbReference type="Gene3D" id="1.20.1080.10">
    <property type="entry name" value="Glycerol uptake facilitator protein"/>
    <property type="match status" value="1"/>
</dbReference>
<dbReference type="Proteomes" id="UP000887568">
    <property type="component" value="Unplaced"/>
</dbReference>
<feature type="transmembrane region" description="Helical" evidence="8">
    <location>
        <begin position="166"/>
        <end position="187"/>
    </location>
</feature>
<dbReference type="GO" id="GO:0015250">
    <property type="term" value="F:water channel activity"/>
    <property type="evidence" value="ECO:0007669"/>
    <property type="project" value="TreeGrafter"/>
</dbReference>
<reference evidence="9" key="1">
    <citation type="submission" date="2022-11" db="UniProtKB">
        <authorList>
            <consortium name="EnsemblMetazoa"/>
        </authorList>
    </citation>
    <scope>IDENTIFICATION</scope>
</reference>
<keyword evidence="3 6" id="KW-0812">Transmembrane</keyword>
<dbReference type="GeneID" id="119745970"/>
<keyword evidence="4 8" id="KW-1133">Transmembrane helix</keyword>
<evidence type="ECO:0000313" key="10">
    <source>
        <dbReference type="Proteomes" id="UP000887568"/>
    </source>
</evidence>
<accession>A0A914BRN4</accession>
<dbReference type="InterPro" id="IPR034294">
    <property type="entry name" value="Aquaporin_transptr"/>
</dbReference>
<dbReference type="NCBIfam" id="TIGR00861">
    <property type="entry name" value="MIP"/>
    <property type="match status" value="1"/>
</dbReference>
<dbReference type="PRINTS" id="PR00783">
    <property type="entry name" value="MINTRINSICP"/>
</dbReference>
<evidence type="ECO:0000256" key="1">
    <source>
        <dbReference type="ARBA" id="ARBA00004141"/>
    </source>
</evidence>
<dbReference type="CDD" id="cd00333">
    <property type="entry name" value="MIP"/>
    <property type="match status" value="1"/>
</dbReference>
<dbReference type="OrthoDB" id="3222at2759"/>
<protein>
    <recommendedName>
        <fullName evidence="11">Aquaporin</fullName>
    </recommendedName>
</protein>
<dbReference type="InterPro" id="IPR000425">
    <property type="entry name" value="MIP"/>
</dbReference>
<feature type="transmembrane region" description="Helical" evidence="8">
    <location>
        <begin position="243"/>
        <end position="260"/>
    </location>
</feature>
<keyword evidence="10" id="KW-1185">Reference proteome</keyword>
<dbReference type="GO" id="GO:0005886">
    <property type="term" value="C:plasma membrane"/>
    <property type="evidence" value="ECO:0007669"/>
    <property type="project" value="TreeGrafter"/>
</dbReference>
<evidence type="ECO:0000256" key="8">
    <source>
        <dbReference type="SAM" id="Phobius"/>
    </source>
</evidence>
<keyword evidence="6" id="KW-0813">Transport</keyword>
<keyword evidence="5 8" id="KW-0472">Membrane</keyword>
<evidence type="ECO:0000256" key="7">
    <source>
        <dbReference type="SAM" id="MobiDB-lite"/>
    </source>
</evidence>
<dbReference type="CTD" id="361"/>
<dbReference type="PANTHER" id="PTHR19139:SF199">
    <property type="entry name" value="MIP17260P"/>
    <property type="match status" value="1"/>
</dbReference>
<feature type="region of interest" description="Disordered" evidence="7">
    <location>
        <begin position="275"/>
        <end position="302"/>
    </location>
</feature>
<evidence type="ECO:0000256" key="3">
    <source>
        <dbReference type="ARBA" id="ARBA00022692"/>
    </source>
</evidence>
<evidence type="ECO:0000256" key="5">
    <source>
        <dbReference type="ARBA" id="ARBA00023136"/>
    </source>
</evidence>
<dbReference type="SUPFAM" id="SSF81338">
    <property type="entry name" value="Aquaporin-like"/>
    <property type="match status" value="1"/>
</dbReference>
<comment type="subcellular location">
    <subcellularLocation>
        <location evidence="1">Membrane</location>
        <topology evidence="1">Multi-pass membrane protein</topology>
    </subcellularLocation>
</comment>
<evidence type="ECO:0000256" key="4">
    <source>
        <dbReference type="ARBA" id="ARBA00022989"/>
    </source>
</evidence>
<feature type="transmembrane region" description="Helical" evidence="8">
    <location>
        <begin position="125"/>
        <end position="146"/>
    </location>
</feature>
<comment type="similarity">
    <text evidence="2 6">Belongs to the MIP/aquaporin (TC 1.A.8) family.</text>
</comment>
<dbReference type="RefSeq" id="XP_038078625.1">
    <property type="nucleotide sequence ID" value="XM_038222697.1"/>
</dbReference>
<evidence type="ECO:0008006" key="11">
    <source>
        <dbReference type="Google" id="ProtNLM"/>
    </source>
</evidence>
<evidence type="ECO:0000313" key="9">
    <source>
        <dbReference type="EnsemblMetazoa" id="XP_038078625.1"/>
    </source>
</evidence>
<dbReference type="AlphaFoldDB" id="A0A914BRN4"/>
<evidence type="ECO:0000256" key="6">
    <source>
        <dbReference type="RuleBase" id="RU000477"/>
    </source>
</evidence>
<dbReference type="OMA" id="TECLAVF"/>
<dbReference type="PANTHER" id="PTHR19139">
    <property type="entry name" value="AQUAPORIN TRANSPORTER"/>
    <property type="match status" value="1"/>
</dbReference>
<name>A0A914BRN4_PATMI</name>
<evidence type="ECO:0000256" key="2">
    <source>
        <dbReference type="ARBA" id="ARBA00006175"/>
    </source>
</evidence>
<feature type="transmembrane region" description="Helical" evidence="8">
    <location>
        <begin position="199"/>
        <end position="223"/>
    </location>
</feature>
<sequence>MDVIRKRLRGINAATIFLSYHKLLNESPPGRRRHEVVYETVVGDLILWRAVFTECLAVFLFVFLAAGSSVAWPGGNAPSNLHVSLSFGLVIASLVHCFGDVSGAHLNPAVTLPLMFYRELSLVRGLLYIVAQCLGGFLGAALLRVATPTDPRYDTTLGCTLLGENVSAGQGFIVELVASLQLVFTVFTTTDPRRKDNRIPPALAIGVSVALGLLFAIPFTGASMNPARSFGPALSAGNWSNHWLYWIAPLLAGLIASTVYRRLFAPGTLIAGSKPATTARRRHRQRVEEEAETGSIHGNTLEEDVSERVALTPPHHADEITNNVTGSHIITDV</sequence>
<feature type="transmembrane region" description="Helical" evidence="8">
    <location>
        <begin position="81"/>
        <end position="104"/>
    </location>
</feature>
<feature type="transmembrane region" description="Helical" evidence="8">
    <location>
        <begin position="55"/>
        <end position="75"/>
    </location>
</feature>
<dbReference type="InterPro" id="IPR023271">
    <property type="entry name" value="Aquaporin-like"/>
</dbReference>
<dbReference type="EnsemblMetazoa" id="XM_038222697.1">
    <property type="protein sequence ID" value="XP_038078625.1"/>
    <property type="gene ID" value="LOC119745970"/>
</dbReference>